<comment type="caution">
    <text evidence="2">The sequence shown here is derived from an EMBL/GenBank/DDBJ whole genome shotgun (WGS) entry which is preliminary data.</text>
</comment>
<evidence type="ECO:0000313" key="2">
    <source>
        <dbReference type="EMBL" id="EEE07855.1"/>
    </source>
</evidence>
<name>B9BMJ5_9BURK</name>
<reference evidence="2 3" key="1">
    <citation type="journal article" date="2012" name="J. Bacteriol.">
        <title>Draft Genome Sequence Determination for Cystic Fibrosis and Chronic Granulomatous Disease Burkholderia multivorans Isolates.</title>
        <authorList>
            <person name="Varga J.J."/>
            <person name="Losada L."/>
            <person name="Zelazny A.M."/>
            <person name="Brinkac L."/>
            <person name="Harkins D."/>
            <person name="Radune D."/>
            <person name="Hostetler J."/>
            <person name="Sampaio E.P."/>
            <person name="Ronning C.M."/>
            <person name="Nierman W.C."/>
            <person name="Greenberg D.E."/>
            <person name="Holland S.M."/>
            <person name="Goldberg J.B."/>
        </authorList>
    </citation>
    <scope>NUCLEOTIDE SEQUENCE [LARGE SCALE GENOMIC DNA]</scope>
    <source>
        <strain evidence="2 3">CGD2</strain>
    </source>
</reference>
<dbReference type="EMBL" id="ACFC01000003">
    <property type="protein sequence ID" value="EEE07855.1"/>
    <property type="molecule type" value="Genomic_DNA"/>
</dbReference>
<organism evidence="2 3">
    <name type="scientific">Burkholderia multivorans CGD2</name>
    <dbReference type="NCBI Taxonomy" id="513052"/>
    <lineage>
        <taxon>Bacteria</taxon>
        <taxon>Pseudomonadati</taxon>
        <taxon>Pseudomonadota</taxon>
        <taxon>Betaproteobacteria</taxon>
        <taxon>Burkholderiales</taxon>
        <taxon>Burkholderiaceae</taxon>
        <taxon>Burkholderia</taxon>
        <taxon>Burkholderia cepacia complex</taxon>
    </lineage>
</organism>
<evidence type="ECO:0000313" key="3">
    <source>
        <dbReference type="Proteomes" id="UP000004535"/>
    </source>
</evidence>
<evidence type="ECO:0000256" key="1">
    <source>
        <dbReference type="SAM" id="MobiDB-lite"/>
    </source>
</evidence>
<sequence>MVVTASSGARGCRERSGTTPVRSGMIEAGVAMRVRVQRNGGTTGHSSASLAFVQRVCAGIVQGRDHRAPHHCARAACGVSAFSIPCAPDCGAP</sequence>
<proteinExistence type="predicted"/>
<protein>
    <submittedName>
        <fullName evidence="2">Uncharacterized protein</fullName>
    </submittedName>
</protein>
<gene>
    <name evidence="2" type="ORF">BURMUCGD2_2064</name>
</gene>
<dbReference type="AlphaFoldDB" id="B9BMJ5"/>
<accession>B9BMJ5</accession>
<dbReference type="Proteomes" id="UP000004535">
    <property type="component" value="Unassembled WGS sequence"/>
</dbReference>
<feature type="region of interest" description="Disordered" evidence="1">
    <location>
        <begin position="1"/>
        <end position="24"/>
    </location>
</feature>